<gene>
    <name evidence="1" type="ORF">TWF694_003739</name>
</gene>
<keyword evidence="2" id="KW-1185">Reference proteome</keyword>
<accession>A0AAV9X1L4</accession>
<protein>
    <submittedName>
        <fullName evidence="1">Uncharacterized protein</fullName>
    </submittedName>
</protein>
<reference evidence="1 2" key="1">
    <citation type="submission" date="2019-10" db="EMBL/GenBank/DDBJ databases">
        <authorList>
            <person name="Palmer J.M."/>
        </authorList>
    </citation>
    <scope>NUCLEOTIDE SEQUENCE [LARGE SCALE GENOMIC DNA]</scope>
    <source>
        <strain evidence="1 2">TWF694</strain>
    </source>
</reference>
<sequence>MTFVVQAAPVTTLSVEDDLLGFSPGEWAGYLYDHGPFVRKVGSLPTVLNELKENPLFNEAHFLGYNYTYVMETIGTSYHTYDEIRAIAGFPTENEPKSLDKRGNEVLWCERELSNGPGNGMSYFAMFFAAIPLALSKDTCTSSRLSSCQNLNGCHNGVSITLCNNKRIIGKRDGPWPDLTPVVMPCSEVGKRVIDLVPYIQDDINGRSNCMYRDRQPNWWKARNSQSDDPTWDISVIGC</sequence>
<dbReference type="AlphaFoldDB" id="A0AAV9X1L4"/>
<name>A0AAV9X1L4_9PEZI</name>
<organism evidence="1 2">
    <name type="scientific">Orbilia ellipsospora</name>
    <dbReference type="NCBI Taxonomy" id="2528407"/>
    <lineage>
        <taxon>Eukaryota</taxon>
        <taxon>Fungi</taxon>
        <taxon>Dikarya</taxon>
        <taxon>Ascomycota</taxon>
        <taxon>Pezizomycotina</taxon>
        <taxon>Orbiliomycetes</taxon>
        <taxon>Orbiliales</taxon>
        <taxon>Orbiliaceae</taxon>
        <taxon>Orbilia</taxon>
    </lineage>
</organism>
<evidence type="ECO:0000313" key="2">
    <source>
        <dbReference type="Proteomes" id="UP001365542"/>
    </source>
</evidence>
<dbReference type="EMBL" id="JAVHJO010000013">
    <property type="protein sequence ID" value="KAK6530384.1"/>
    <property type="molecule type" value="Genomic_DNA"/>
</dbReference>
<proteinExistence type="predicted"/>
<evidence type="ECO:0000313" key="1">
    <source>
        <dbReference type="EMBL" id="KAK6530384.1"/>
    </source>
</evidence>
<comment type="caution">
    <text evidence="1">The sequence shown here is derived from an EMBL/GenBank/DDBJ whole genome shotgun (WGS) entry which is preliminary data.</text>
</comment>
<dbReference type="Proteomes" id="UP001365542">
    <property type="component" value="Unassembled WGS sequence"/>
</dbReference>